<accession>A0A6G8Q2U7</accession>
<feature type="compositionally biased region" description="Basic residues" evidence="1">
    <location>
        <begin position="10"/>
        <end position="19"/>
    </location>
</feature>
<dbReference type="PANTHER" id="PTHR46124:SF2">
    <property type="entry name" value="D-AMINOACYL-TRNA DEACYLASE"/>
    <property type="match status" value="1"/>
</dbReference>
<reference evidence="2 3" key="1">
    <citation type="submission" date="2019-10" db="EMBL/GenBank/DDBJ databases">
        <title>Rubrobacter sp nov SCSIO 52915 isolated from a deep-sea sediment in the South China Sea.</title>
        <authorList>
            <person name="Chen R.W."/>
        </authorList>
    </citation>
    <scope>NUCLEOTIDE SEQUENCE [LARGE SCALE GENOMIC DNA]</scope>
    <source>
        <strain evidence="2 3">SCSIO 52915</strain>
    </source>
</reference>
<dbReference type="AlphaFoldDB" id="A0A6G8Q2U7"/>
<dbReference type="Proteomes" id="UP000502706">
    <property type="component" value="Chromosome"/>
</dbReference>
<feature type="compositionally biased region" description="Basic and acidic residues" evidence="1">
    <location>
        <begin position="27"/>
        <end position="36"/>
    </location>
</feature>
<name>A0A6G8Q2U7_9ACTN</name>
<dbReference type="InterPro" id="IPR032466">
    <property type="entry name" value="Metal_Hydrolase"/>
</dbReference>
<dbReference type="Gene3D" id="3.20.20.140">
    <property type="entry name" value="Metal-dependent hydrolases"/>
    <property type="match status" value="1"/>
</dbReference>
<organism evidence="2 3">
    <name type="scientific">Rubrobacter marinus</name>
    <dbReference type="NCBI Taxonomy" id="2653852"/>
    <lineage>
        <taxon>Bacteria</taxon>
        <taxon>Bacillati</taxon>
        <taxon>Actinomycetota</taxon>
        <taxon>Rubrobacteria</taxon>
        <taxon>Rubrobacterales</taxon>
        <taxon>Rubrobacteraceae</taxon>
        <taxon>Rubrobacter</taxon>
    </lineage>
</organism>
<evidence type="ECO:0000313" key="3">
    <source>
        <dbReference type="Proteomes" id="UP000502706"/>
    </source>
</evidence>
<proteinExistence type="predicted"/>
<dbReference type="InterPro" id="IPR001130">
    <property type="entry name" value="TatD-like"/>
</dbReference>
<gene>
    <name evidence="2" type="ORF">GBA65_13800</name>
</gene>
<evidence type="ECO:0008006" key="4">
    <source>
        <dbReference type="Google" id="ProtNLM"/>
    </source>
</evidence>
<feature type="region of interest" description="Disordered" evidence="1">
    <location>
        <begin position="1"/>
        <end position="36"/>
    </location>
</feature>
<dbReference type="GO" id="GO:0016788">
    <property type="term" value="F:hydrolase activity, acting on ester bonds"/>
    <property type="evidence" value="ECO:0007669"/>
    <property type="project" value="InterPro"/>
</dbReference>
<dbReference type="KEGG" id="rmar:GBA65_13800"/>
<dbReference type="PANTHER" id="PTHR46124">
    <property type="entry name" value="D-AMINOACYL-TRNA DEACYLASE"/>
    <property type="match status" value="1"/>
</dbReference>
<protein>
    <recommendedName>
        <fullName evidence="4">TatD related DNase</fullName>
    </recommendedName>
</protein>
<dbReference type="Pfam" id="PF01026">
    <property type="entry name" value="TatD_DNase"/>
    <property type="match status" value="1"/>
</dbReference>
<dbReference type="GO" id="GO:0005829">
    <property type="term" value="C:cytosol"/>
    <property type="evidence" value="ECO:0007669"/>
    <property type="project" value="TreeGrafter"/>
</dbReference>
<dbReference type="EMBL" id="CP045121">
    <property type="protein sequence ID" value="QIN80814.1"/>
    <property type="molecule type" value="Genomic_DNA"/>
</dbReference>
<evidence type="ECO:0000256" key="1">
    <source>
        <dbReference type="SAM" id="MobiDB-lite"/>
    </source>
</evidence>
<sequence length="107" mass="11288">MRTRTSCGSRSRRRLRSRGGRGGGVGGREHRDGRRGLAEGAALAAALPNVYSAAGIHPHNAGTYTANDLEVLAELSESPGVVALGEVGLDYYRGIGPGRSRRRSSRT</sequence>
<keyword evidence="3" id="KW-1185">Reference proteome</keyword>
<dbReference type="SUPFAM" id="SSF51556">
    <property type="entry name" value="Metallo-dependent hydrolases"/>
    <property type="match status" value="1"/>
</dbReference>
<evidence type="ECO:0000313" key="2">
    <source>
        <dbReference type="EMBL" id="QIN80814.1"/>
    </source>
</evidence>